<gene>
    <name evidence="1" type="ORF">CHS0354_028857</name>
</gene>
<reference evidence="1" key="2">
    <citation type="journal article" date="2021" name="Genome Biol. Evol.">
        <title>Developing a high-quality reference genome for a parasitic bivalve with doubly uniparental inheritance (Bivalvia: Unionida).</title>
        <authorList>
            <person name="Smith C.H."/>
        </authorList>
    </citation>
    <scope>NUCLEOTIDE SEQUENCE</scope>
    <source>
        <strain evidence="1">CHS0354</strain>
        <tissue evidence="1">Mantle</tissue>
    </source>
</reference>
<dbReference type="EMBL" id="JAEAOA010001729">
    <property type="protein sequence ID" value="KAK3609651.1"/>
    <property type="molecule type" value="Genomic_DNA"/>
</dbReference>
<name>A0AAE0TFZ4_9BIVA</name>
<dbReference type="InterPro" id="IPR019311">
    <property type="entry name" value="Fy-3"/>
</dbReference>
<dbReference type="PANTHER" id="PTHR16525">
    <property type="entry name" value="PROTEIN C12ORF4"/>
    <property type="match status" value="1"/>
</dbReference>
<protein>
    <submittedName>
        <fullName evidence="1">Uncharacterized protein</fullName>
    </submittedName>
</protein>
<reference evidence="1" key="1">
    <citation type="journal article" date="2021" name="Genome Biol. Evol.">
        <title>A High-Quality Reference Genome for a Parasitic Bivalve with Doubly Uniparental Inheritance (Bivalvia: Unionida).</title>
        <authorList>
            <person name="Smith C.H."/>
        </authorList>
    </citation>
    <scope>NUCLEOTIDE SEQUENCE</scope>
    <source>
        <strain evidence="1">CHS0354</strain>
    </source>
</reference>
<evidence type="ECO:0000313" key="2">
    <source>
        <dbReference type="Proteomes" id="UP001195483"/>
    </source>
</evidence>
<dbReference type="PANTHER" id="PTHR16525:SF0">
    <property type="entry name" value="PROTEIN C12ORF4"/>
    <property type="match status" value="1"/>
</dbReference>
<dbReference type="AlphaFoldDB" id="A0AAE0TFZ4"/>
<organism evidence="1 2">
    <name type="scientific">Potamilus streckersoni</name>
    <dbReference type="NCBI Taxonomy" id="2493646"/>
    <lineage>
        <taxon>Eukaryota</taxon>
        <taxon>Metazoa</taxon>
        <taxon>Spiralia</taxon>
        <taxon>Lophotrochozoa</taxon>
        <taxon>Mollusca</taxon>
        <taxon>Bivalvia</taxon>
        <taxon>Autobranchia</taxon>
        <taxon>Heteroconchia</taxon>
        <taxon>Palaeoheterodonta</taxon>
        <taxon>Unionida</taxon>
        <taxon>Unionoidea</taxon>
        <taxon>Unionidae</taxon>
        <taxon>Ambleminae</taxon>
        <taxon>Lampsilini</taxon>
        <taxon>Potamilus</taxon>
    </lineage>
</organism>
<sequence>MPLTKQREFVFHFSCKGTNSKLTVPVTIPLQQTVSDLVGRLVNAHNLPCFVEKDLFESLEQFVTRETNILNNENAEEAIKKVKNGETDVDKLVDHWTKAFTMEVKSFAQPEEVSADQVFSEVYHTLIHSPALETLLNLEHTYAMTIGDLIHQRDQDLEHLEKRQREEMESAVLKVGIKYTDEEINRMAQQHFDNTQLIESKWASELSNQQEIQKREYKDWVLKVHEDTNTSRTPKYMQRVHTLTTNLPDAHEEERKEQVPRMEESFTIHLGAQMKTTHNIRLLCTHVLDLCKHKIHTVGGVPVAEPQRLQTAMSLYSNTLCGMILLVDKRLNSYTGIKRGFAKVCEQSADFHFPNLEQQFLLIEQEVTNATEVRARKIKDENADKISVKSGSSGSEEGQDKTMRLHTGDFYITRHSNLSEVHVVFHLVVDDTVKADITSRHPVILSIRNIIKLCFRYDITTVSIPLLLTHEMTEEMTIPWCLKRAELIFKCVKGFMMEMASYGSQESRTLQFLVPYGISEELFANISNMLPTIFRLSNPVVVKSS</sequence>
<proteinExistence type="predicted"/>
<dbReference type="Proteomes" id="UP001195483">
    <property type="component" value="Unassembled WGS sequence"/>
</dbReference>
<keyword evidence="2" id="KW-1185">Reference proteome</keyword>
<evidence type="ECO:0000313" key="1">
    <source>
        <dbReference type="EMBL" id="KAK3609651.1"/>
    </source>
</evidence>
<reference evidence="1" key="3">
    <citation type="submission" date="2023-05" db="EMBL/GenBank/DDBJ databases">
        <authorList>
            <person name="Smith C.H."/>
        </authorList>
    </citation>
    <scope>NUCLEOTIDE SEQUENCE</scope>
    <source>
        <strain evidence="1">CHS0354</strain>
        <tissue evidence="1">Mantle</tissue>
    </source>
</reference>
<dbReference type="GO" id="GO:0005737">
    <property type="term" value="C:cytoplasm"/>
    <property type="evidence" value="ECO:0007669"/>
    <property type="project" value="TreeGrafter"/>
</dbReference>
<dbReference type="Pfam" id="PF10154">
    <property type="entry name" value="Fy-3"/>
    <property type="match status" value="1"/>
</dbReference>
<comment type="caution">
    <text evidence="1">The sequence shown here is derived from an EMBL/GenBank/DDBJ whole genome shotgun (WGS) entry which is preliminary data.</text>
</comment>
<accession>A0AAE0TFZ4</accession>